<dbReference type="OMA" id="AFVCYSW"/>
<dbReference type="PhylomeDB" id="A0A0W0CKG8"/>
<gene>
    <name evidence="13" type="ORF">AO440_002629</name>
</gene>
<feature type="transmembrane region" description="Helical" evidence="12">
    <location>
        <begin position="313"/>
        <end position="334"/>
    </location>
</feature>
<dbReference type="VEuPathDB" id="FungiDB:GVI51_I06655"/>
<dbReference type="GO" id="GO:0005743">
    <property type="term" value="C:mitochondrial inner membrane"/>
    <property type="evidence" value="ECO:0007669"/>
    <property type="project" value="EnsemblFungi"/>
</dbReference>
<comment type="cofactor">
    <cofactor evidence="1">
        <name>heme b</name>
        <dbReference type="ChEBI" id="CHEBI:60344"/>
    </cofactor>
</comment>
<feature type="transmembrane region" description="Helical" evidence="12">
    <location>
        <begin position="190"/>
        <end position="208"/>
    </location>
</feature>
<comment type="subcellular location">
    <subcellularLocation>
        <location evidence="2">Membrane</location>
        <topology evidence="2">Multi-pass membrane protein</topology>
    </subcellularLocation>
</comment>
<evidence type="ECO:0000313" key="13">
    <source>
        <dbReference type="EMBL" id="KTB05435.1"/>
    </source>
</evidence>
<evidence type="ECO:0000256" key="9">
    <source>
        <dbReference type="ARBA" id="ARBA00023136"/>
    </source>
</evidence>
<dbReference type="HAMAP" id="MF_01665">
    <property type="entry name" value="HemeA_synth_type2"/>
    <property type="match status" value="1"/>
</dbReference>
<keyword evidence="8" id="KW-0350">Heme biosynthesis</keyword>
<protein>
    <submittedName>
        <fullName evidence="13">Cytochrome c oxidase assembly protein COX15</fullName>
    </submittedName>
</protein>
<sequence>MLTRQLVRSGQRLLSKNAGILASNGVVGRSTLNSTLNWTGAKHLSQKASSCGILKCVARGRWFSTANNVLRNAAAGARIIDEAALKLDSSGIPLAAKDVKTSKYVAYWLIGTSGLVFGIVILGGLTRLTESGLSITEWKPILGALPPLSQKEWEEEFAKYRESPEFMELNSHINLDEFKFIFFMEWFHRLWGRAIGVIFVMPALYFAATKRTSSHINKRLLFLSGLLGLQGFVGWWMVKSGLDKEQLEIRQSKPTVSQYRLTTHLGAAFFLYMGMMWAGWEILRELKWLKNPARALEAFKKLESPAIIPIRRVAVGLTALTFVTAMSGGMVAGLDAGLLYPTFPHMGEHWIPPKRELFEDRFARKEDKSDMWWRNMLENPVTVQLNHRILATITFTAILVAHIYCNRRKQIVPRNADITMKAMMGVLTCQVTLGALALWYYVPISIASMHQGGALALLTLSLLFTAQLKAPRAPIRSTISKLHAQQLKSGSKVIQEAAKHVSK</sequence>
<dbReference type="PANTHER" id="PTHR23289">
    <property type="entry name" value="CYTOCHROME C OXIDASE ASSEMBLY PROTEIN COX15"/>
    <property type="match status" value="1"/>
</dbReference>
<dbReference type="GO" id="GO:0006784">
    <property type="term" value="P:heme A biosynthetic process"/>
    <property type="evidence" value="ECO:0007669"/>
    <property type="project" value="EnsemblFungi"/>
</dbReference>
<dbReference type="InterPro" id="IPR003780">
    <property type="entry name" value="COX15/CtaA_fam"/>
</dbReference>
<keyword evidence="6" id="KW-0560">Oxidoreductase</keyword>
<evidence type="ECO:0000256" key="6">
    <source>
        <dbReference type="ARBA" id="ARBA00023002"/>
    </source>
</evidence>
<reference evidence="13 14" key="1">
    <citation type="submission" date="2015-10" db="EMBL/GenBank/DDBJ databases">
        <title>Draft genomes sequences of Candida glabrata isolates 1A, 1B, 2A, 2B, 3A and 3B.</title>
        <authorList>
            <person name="Haavelsrud O.E."/>
            <person name="Gaustad P."/>
        </authorList>
    </citation>
    <scope>NUCLEOTIDE SEQUENCE [LARGE SCALE GENOMIC DNA]</scope>
    <source>
        <strain evidence="13">910700640</strain>
    </source>
</reference>
<keyword evidence="7" id="KW-0408">Iron</keyword>
<keyword evidence="9 12" id="KW-0472">Membrane</keyword>
<dbReference type="InterPro" id="IPR023754">
    <property type="entry name" value="HemeA_Synthase_type2"/>
</dbReference>
<feature type="transmembrane region" description="Helical" evidence="12">
    <location>
        <begin position="258"/>
        <end position="280"/>
    </location>
</feature>
<feature type="transmembrane region" description="Helical" evidence="12">
    <location>
        <begin position="104"/>
        <end position="125"/>
    </location>
</feature>
<evidence type="ECO:0000256" key="2">
    <source>
        <dbReference type="ARBA" id="ARBA00004141"/>
    </source>
</evidence>
<evidence type="ECO:0000256" key="12">
    <source>
        <dbReference type="SAM" id="Phobius"/>
    </source>
</evidence>
<dbReference type="GO" id="GO:0051537">
    <property type="term" value="F:2 iron, 2 sulfur cluster binding"/>
    <property type="evidence" value="ECO:0007669"/>
    <property type="project" value="EnsemblFungi"/>
</dbReference>
<dbReference type="Pfam" id="PF02628">
    <property type="entry name" value="COX15-CtaA"/>
    <property type="match status" value="1"/>
</dbReference>
<dbReference type="EMBL" id="LLZZ01000113">
    <property type="protein sequence ID" value="KTB05435.1"/>
    <property type="molecule type" value="Genomic_DNA"/>
</dbReference>
<proteinExistence type="inferred from homology"/>
<evidence type="ECO:0000256" key="5">
    <source>
        <dbReference type="ARBA" id="ARBA00022989"/>
    </source>
</evidence>
<name>A0A0W0CKG8_CANGB</name>
<accession>A0A0W0CKG8</accession>
<feature type="transmembrane region" description="Helical" evidence="12">
    <location>
        <begin position="220"/>
        <end position="238"/>
    </location>
</feature>
<evidence type="ECO:0000256" key="3">
    <source>
        <dbReference type="ARBA" id="ARBA00022692"/>
    </source>
</evidence>
<keyword evidence="3 12" id="KW-0812">Transmembrane</keyword>
<dbReference type="VEuPathDB" id="FungiDB:B1J91_I06831g"/>
<evidence type="ECO:0000256" key="10">
    <source>
        <dbReference type="ARBA" id="ARBA00044501"/>
    </source>
</evidence>
<dbReference type="GO" id="GO:0016653">
    <property type="term" value="F:oxidoreductase activity, acting on NAD(P)H, heme protein as acceptor"/>
    <property type="evidence" value="ECO:0007669"/>
    <property type="project" value="TreeGrafter"/>
</dbReference>
<evidence type="ECO:0000256" key="7">
    <source>
        <dbReference type="ARBA" id="ARBA00023004"/>
    </source>
</evidence>
<evidence type="ECO:0000256" key="4">
    <source>
        <dbReference type="ARBA" id="ARBA00022723"/>
    </source>
</evidence>
<dbReference type="VEuPathDB" id="FungiDB:GW608_I02321"/>
<evidence type="ECO:0000256" key="11">
    <source>
        <dbReference type="ARBA" id="ARBA00048044"/>
    </source>
</evidence>
<evidence type="ECO:0000256" key="8">
    <source>
        <dbReference type="ARBA" id="ARBA00023133"/>
    </source>
</evidence>
<dbReference type="VEuPathDB" id="FungiDB:GWK60_I02321"/>
<dbReference type="Proteomes" id="UP000054886">
    <property type="component" value="Unassembled WGS sequence"/>
</dbReference>
<evidence type="ECO:0000313" key="14">
    <source>
        <dbReference type="Proteomes" id="UP000054886"/>
    </source>
</evidence>
<dbReference type="PANTHER" id="PTHR23289:SF2">
    <property type="entry name" value="CYTOCHROME C OXIDASE ASSEMBLY PROTEIN COX15 HOMOLOG"/>
    <property type="match status" value="1"/>
</dbReference>
<keyword evidence="4" id="KW-0479">Metal-binding</keyword>
<dbReference type="GO" id="GO:0046872">
    <property type="term" value="F:metal ion binding"/>
    <property type="evidence" value="ECO:0007669"/>
    <property type="project" value="UniProtKB-KW"/>
</dbReference>
<feature type="transmembrane region" description="Helical" evidence="12">
    <location>
        <begin position="385"/>
        <end position="404"/>
    </location>
</feature>
<keyword evidence="5 12" id="KW-1133">Transmembrane helix</keyword>
<dbReference type="GO" id="GO:0005759">
    <property type="term" value="C:mitochondrial matrix"/>
    <property type="evidence" value="ECO:0007669"/>
    <property type="project" value="EnsemblFungi"/>
</dbReference>
<evidence type="ECO:0000256" key="1">
    <source>
        <dbReference type="ARBA" id="ARBA00001970"/>
    </source>
</evidence>
<dbReference type="AlphaFoldDB" id="A0A0W0CKG8"/>
<organism evidence="13 14">
    <name type="scientific">Candida glabrata</name>
    <name type="common">Yeast</name>
    <name type="synonym">Torulopsis glabrata</name>
    <dbReference type="NCBI Taxonomy" id="5478"/>
    <lineage>
        <taxon>Eukaryota</taxon>
        <taxon>Fungi</taxon>
        <taxon>Dikarya</taxon>
        <taxon>Ascomycota</taxon>
        <taxon>Saccharomycotina</taxon>
        <taxon>Saccharomycetes</taxon>
        <taxon>Saccharomycetales</taxon>
        <taxon>Saccharomycetaceae</taxon>
        <taxon>Nakaseomyces</taxon>
    </lineage>
</organism>
<comment type="catalytic activity">
    <reaction evidence="11">
        <text>Fe(II)-heme o + 2 A + H2O = Fe(II)-heme a + 2 AH2</text>
        <dbReference type="Rhea" id="RHEA:63388"/>
        <dbReference type="ChEBI" id="CHEBI:13193"/>
        <dbReference type="ChEBI" id="CHEBI:15377"/>
        <dbReference type="ChEBI" id="CHEBI:17499"/>
        <dbReference type="ChEBI" id="CHEBI:60530"/>
        <dbReference type="ChEBI" id="CHEBI:61715"/>
        <dbReference type="EC" id="1.17.99.9"/>
    </reaction>
    <physiologicalReaction direction="left-to-right" evidence="11">
        <dbReference type="Rhea" id="RHEA:63389"/>
    </physiologicalReaction>
</comment>
<feature type="transmembrane region" description="Helical" evidence="12">
    <location>
        <begin position="424"/>
        <end position="442"/>
    </location>
</feature>
<dbReference type="VEuPathDB" id="FungiDB:CAGL0I06831g"/>
<comment type="caution">
    <text evidence="13">The sequence shown here is derived from an EMBL/GenBank/DDBJ whole genome shotgun (WGS) entry which is preliminary data.</text>
</comment>
<dbReference type="GO" id="GO:0120547">
    <property type="term" value="F:heme A synthase activity"/>
    <property type="evidence" value="ECO:0007669"/>
    <property type="project" value="UniProtKB-EC"/>
</dbReference>
<comment type="pathway">
    <text evidence="10">Porphyrin-containing compound metabolism; heme A biosynthesis; heme A from heme O: step 1/1.</text>
</comment>